<dbReference type="GeneID" id="54562300"/>
<dbReference type="RefSeq" id="XP_033661975.1">
    <property type="nucleotide sequence ID" value="XM_033809028.1"/>
</dbReference>
<reference evidence="2" key="1">
    <citation type="journal article" date="2020" name="Stud. Mycol.">
        <title>101 Dothideomycetes genomes: a test case for predicting lifestyles and emergence of pathogens.</title>
        <authorList>
            <person name="Haridas S."/>
            <person name="Albert R."/>
            <person name="Binder M."/>
            <person name="Bloem J."/>
            <person name="Labutti K."/>
            <person name="Salamov A."/>
            <person name="Andreopoulos B."/>
            <person name="Baker S."/>
            <person name="Barry K."/>
            <person name="Bills G."/>
            <person name="Bluhm B."/>
            <person name="Cannon C."/>
            <person name="Castanera R."/>
            <person name="Culley D."/>
            <person name="Daum C."/>
            <person name="Ezra D."/>
            <person name="Gonzalez J."/>
            <person name="Henrissat B."/>
            <person name="Kuo A."/>
            <person name="Liang C."/>
            <person name="Lipzen A."/>
            <person name="Lutzoni F."/>
            <person name="Magnuson J."/>
            <person name="Mondo S."/>
            <person name="Nolan M."/>
            <person name="Ohm R."/>
            <person name="Pangilinan J."/>
            <person name="Park H.-J."/>
            <person name="Ramirez L."/>
            <person name="Alfaro M."/>
            <person name="Sun H."/>
            <person name="Tritt A."/>
            <person name="Yoshinaga Y."/>
            <person name="Zwiers L.-H."/>
            <person name="Turgeon B."/>
            <person name="Goodwin S."/>
            <person name="Spatafora J."/>
            <person name="Crous P."/>
            <person name="Grigoriev I."/>
        </authorList>
    </citation>
    <scope>NUCLEOTIDE SEQUENCE</scope>
    <source>
        <strain evidence="2">ATCC 36951</strain>
    </source>
</reference>
<protein>
    <submittedName>
        <fullName evidence="2">Uncharacterized protein</fullName>
    </submittedName>
</protein>
<feature type="region of interest" description="Disordered" evidence="1">
    <location>
        <begin position="27"/>
        <end position="60"/>
    </location>
</feature>
<dbReference type="EMBL" id="ML993621">
    <property type="protein sequence ID" value="KAF2161086.1"/>
    <property type="molecule type" value="Genomic_DNA"/>
</dbReference>
<evidence type="ECO:0000313" key="2">
    <source>
        <dbReference type="EMBL" id="KAF2161086.1"/>
    </source>
</evidence>
<dbReference type="Proteomes" id="UP000799537">
    <property type="component" value="Unassembled WGS sequence"/>
</dbReference>
<organism evidence="2 3">
    <name type="scientific">Zasmidium cellare ATCC 36951</name>
    <dbReference type="NCBI Taxonomy" id="1080233"/>
    <lineage>
        <taxon>Eukaryota</taxon>
        <taxon>Fungi</taxon>
        <taxon>Dikarya</taxon>
        <taxon>Ascomycota</taxon>
        <taxon>Pezizomycotina</taxon>
        <taxon>Dothideomycetes</taxon>
        <taxon>Dothideomycetidae</taxon>
        <taxon>Mycosphaerellales</taxon>
        <taxon>Mycosphaerellaceae</taxon>
        <taxon>Zasmidium</taxon>
    </lineage>
</organism>
<keyword evidence="3" id="KW-1185">Reference proteome</keyword>
<evidence type="ECO:0000256" key="1">
    <source>
        <dbReference type="SAM" id="MobiDB-lite"/>
    </source>
</evidence>
<proteinExistence type="predicted"/>
<name>A0A6A6C6S5_ZASCE</name>
<gene>
    <name evidence="2" type="ORF">M409DRAFT_28417</name>
</gene>
<accession>A0A6A6C6S5</accession>
<sequence length="534" mass="60187">MGTDEGLQIITYSTKKHVDATTLSRIRSHAQHHVQSQRGRGKGTRASTPHARNPSAQKGTMSTFCSTLDFDSCKDPPKKVKSTRRVKPRKSIVPEEPLDIDISPSPISQILGTAFEPFDTFPVVLDSDFISLFERYHRAWKWKQSKADLFQETVSNATLCHSWLAIANTLTQKKEVKAIEHEIKTIDIVYAGLERLPTLSAADRDSEGLSLTWAIVRLALIKANQGDLDEVVNHLNALATIAPSREAIEQAKFGDHIQCTIAILLLFNVGQMERIDPAMRYPYGYQETSALEEVEALGFMLPASCPLLQSPVTGLIKEQILDALKALTALCQMLPNHDAPYGYPTVHNKEQAIGCMKIGQRLANFEMQDHLEGPAEWRDQLQGCLTFSALIFVWCFGRRKDATPTAIAYVRDEVRRKLTPELICRAVREVGRSQPLVDLMLWMLIVCGSTSATPDDKLYYSGLIRVLAPDFLERSFEELETWGRQMPWIRGHYNSPVEEFWDFSTGRATDDAVKRAKYLELLGQERERCPSILQ</sequence>
<dbReference type="OrthoDB" id="3630963at2759"/>
<evidence type="ECO:0000313" key="3">
    <source>
        <dbReference type="Proteomes" id="UP000799537"/>
    </source>
</evidence>
<dbReference type="AlphaFoldDB" id="A0A6A6C6S5"/>